<dbReference type="RefSeq" id="WP_272780716.1">
    <property type="nucleotide sequence ID" value="NZ_JAQQLI010000098.1"/>
</dbReference>
<sequence>MSSRPISEDDLHAFVDQALDPARRTEVAEYLKSHPDVAGRVEDYRRQRESLRAALAPIAEEPVPSRLDLRRLIEARRASRVGWRAAAVAAAAAIVLLCGGAAGGWMLHDLSQPPAGGIAALASQATESFEVYASDHVRPVELRAEDRTLLVDWASQRLGRAVTAPDLSRSGYRFMGGRLVATPQGPAVLFMYDDDRGTRLAVLSRRMAVDQDAPMRPHSRGSTAGFAWAENGIGYSLVGPLPAEALHPIANEVRRQERGI</sequence>
<evidence type="ECO:0000313" key="2">
    <source>
        <dbReference type="EMBL" id="MDC7789895.1"/>
    </source>
</evidence>
<gene>
    <name evidence="2" type="ORF">PQJ73_29810</name>
</gene>
<accession>A0ABT5JJK1</accession>
<comment type="caution">
    <text evidence="2">The sequence shown here is derived from an EMBL/GenBank/DDBJ whole genome shotgun (WGS) entry which is preliminary data.</text>
</comment>
<keyword evidence="1" id="KW-0472">Membrane</keyword>
<dbReference type="EMBL" id="JAQQLI010000098">
    <property type="protein sequence ID" value="MDC7789895.1"/>
    <property type="molecule type" value="Genomic_DNA"/>
</dbReference>
<feature type="transmembrane region" description="Helical" evidence="1">
    <location>
        <begin position="81"/>
        <end position="107"/>
    </location>
</feature>
<reference evidence="2" key="2">
    <citation type="submission" date="2023-02" db="EMBL/GenBank/DDBJ databases">
        <authorList>
            <person name="Rayyan A."/>
            <person name="Meyer T."/>
            <person name="Kyndt J.A."/>
        </authorList>
    </citation>
    <scope>NUCLEOTIDE SEQUENCE</scope>
    <source>
        <strain evidence="2">DSM 9987</strain>
    </source>
</reference>
<reference evidence="2" key="1">
    <citation type="journal article" date="2023" name="Microbiol Resour">
        <title>Genome Sequences of Rhodoplanes serenus and Two Thermotolerant Strains, Rhodoplanes tepidamans and 'Rhodoplanes cryptolactis,' Further Refine the Genus.</title>
        <authorList>
            <person name="Rayyan A.A."/>
            <person name="Kyndt J.A."/>
        </authorList>
    </citation>
    <scope>NUCLEOTIDE SEQUENCE</scope>
    <source>
        <strain evidence="2">DSM 9987</strain>
    </source>
</reference>
<organism evidence="2 3">
    <name type="scientific">Rhodoplanes tepidamans</name>
    <name type="common">Rhodoplanes cryptolactis</name>
    <dbReference type="NCBI Taxonomy" id="200616"/>
    <lineage>
        <taxon>Bacteria</taxon>
        <taxon>Pseudomonadati</taxon>
        <taxon>Pseudomonadota</taxon>
        <taxon>Alphaproteobacteria</taxon>
        <taxon>Hyphomicrobiales</taxon>
        <taxon>Nitrobacteraceae</taxon>
        <taxon>Rhodoplanes</taxon>
    </lineage>
</organism>
<evidence type="ECO:0000256" key="1">
    <source>
        <dbReference type="SAM" id="Phobius"/>
    </source>
</evidence>
<dbReference type="Proteomes" id="UP001165652">
    <property type="component" value="Unassembled WGS sequence"/>
</dbReference>
<keyword evidence="1" id="KW-0812">Transmembrane</keyword>
<keyword evidence="3" id="KW-1185">Reference proteome</keyword>
<proteinExistence type="predicted"/>
<protein>
    <submittedName>
        <fullName evidence="2">Anti-sigma factor</fullName>
    </submittedName>
</protein>
<keyword evidence="1" id="KW-1133">Transmembrane helix</keyword>
<name>A0ABT5JJK1_RHOTP</name>
<evidence type="ECO:0000313" key="3">
    <source>
        <dbReference type="Proteomes" id="UP001165652"/>
    </source>
</evidence>